<evidence type="ECO:0000313" key="3">
    <source>
        <dbReference type="Proteomes" id="UP000265520"/>
    </source>
</evidence>
<name>A0A392RMM0_9FABA</name>
<reference evidence="2 3" key="1">
    <citation type="journal article" date="2018" name="Front. Plant Sci.">
        <title>Red Clover (Trifolium pratense) and Zigzag Clover (T. medium) - A Picture of Genomic Similarities and Differences.</title>
        <authorList>
            <person name="Dluhosova J."/>
            <person name="Istvanek J."/>
            <person name="Nedelnik J."/>
            <person name="Repkova J."/>
        </authorList>
    </citation>
    <scope>NUCLEOTIDE SEQUENCE [LARGE SCALE GENOMIC DNA]</scope>
    <source>
        <strain evidence="3">cv. 10/8</strain>
        <tissue evidence="2">Leaf</tissue>
    </source>
</reference>
<dbReference type="Pfam" id="PF03732">
    <property type="entry name" value="Retrotrans_gag"/>
    <property type="match status" value="1"/>
</dbReference>
<dbReference type="AlphaFoldDB" id="A0A392RMM0"/>
<dbReference type="Proteomes" id="UP000265520">
    <property type="component" value="Unassembled WGS sequence"/>
</dbReference>
<comment type="caution">
    <text evidence="2">The sequence shown here is derived from an EMBL/GenBank/DDBJ whole genome shotgun (WGS) entry which is preliminary data.</text>
</comment>
<dbReference type="InterPro" id="IPR005162">
    <property type="entry name" value="Retrotrans_gag_dom"/>
</dbReference>
<protein>
    <recommendedName>
        <fullName evidence="1">Retrotransposon gag domain-containing protein</fullName>
    </recommendedName>
</protein>
<organism evidence="2 3">
    <name type="scientific">Trifolium medium</name>
    <dbReference type="NCBI Taxonomy" id="97028"/>
    <lineage>
        <taxon>Eukaryota</taxon>
        <taxon>Viridiplantae</taxon>
        <taxon>Streptophyta</taxon>
        <taxon>Embryophyta</taxon>
        <taxon>Tracheophyta</taxon>
        <taxon>Spermatophyta</taxon>
        <taxon>Magnoliopsida</taxon>
        <taxon>eudicotyledons</taxon>
        <taxon>Gunneridae</taxon>
        <taxon>Pentapetalae</taxon>
        <taxon>rosids</taxon>
        <taxon>fabids</taxon>
        <taxon>Fabales</taxon>
        <taxon>Fabaceae</taxon>
        <taxon>Papilionoideae</taxon>
        <taxon>50 kb inversion clade</taxon>
        <taxon>NPAAA clade</taxon>
        <taxon>Hologalegina</taxon>
        <taxon>IRL clade</taxon>
        <taxon>Trifolieae</taxon>
        <taxon>Trifolium</taxon>
    </lineage>
</organism>
<accession>A0A392RMM0</accession>
<evidence type="ECO:0000259" key="1">
    <source>
        <dbReference type="Pfam" id="PF03732"/>
    </source>
</evidence>
<feature type="non-terminal residue" evidence="2">
    <location>
        <position position="1"/>
    </location>
</feature>
<feature type="domain" description="Retrotransposon gag" evidence="1">
    <location>
        <begin position="8"/>
        <end position="75"/>
    </location>
</feature>
<dbReference type="EMBL" id="LXQA010244788">
    <property type="protein sequence ID" value="MCI37452.1"/>
    <property type="molecule type" value="Genomic_DNA"/>
</dbReference>
<dbReference type="PANTHER" id="PTHR33223">
    <property type="entry name" value="CCHC-TYPE DOMAIN-CONTAINING PROTEIN"/>
    <property type="match status" value="1"/>
</dbReference>
<proteinExistence type="predicted"/>
<keyword evidence="3" id="KW-1185">Reference proteome</keyword>
<evidence type="ECO:0000313" key="2">
    <source>
        <dbReference type="EMBL" id="MCI37452.1"/>
    </source>
</evidence>
<dbReference type="PANTHER" id="PTHR33223:SF11">
    <property type="entry name" value="ELEMENT PROTEIN, PUTATIVE-RELATED"/>
    <property type="match status" value="1"/>
</dbReference>
<sequence>LPNHSVTGYADFHKKLMHQFFGSKHVQVTVTALFGIRQRHGESLREFLARFSEETIKVSNPNQEMFIATFQNGLKAG</sequence>